<evidence type="ECO:0000259" key="10">
    <source>
        <dbReference type="Pfam" id="PF13967"/>
    </source>
</evidence>
<evidence type="ECO:0000259" key="9">
    <source>
        <dbReference type="Pfam" id="PF02714"/>
    </source>
</evidence>
<feature type="region of interest" description="Disordered" evidence="7">
    <location>
        <begin position="399"/>
        <end position="428"/>
    </location>
</feature>
<feature type="transmembrane region" description="Helical" evidence="8">
    <location>
        <begin position="1094"/>
        <end position="1112"/>
    </location>
</feature>
<feature type="region of interest" description="Disordered" evidence="7">
    <location>
        <begin position="486"/>
        <end position="516"/>
    </location>
</feature>
<dbReference type="Pfam" id="PF02714">
    <property type="entry name" value="RSN1_7TM"/>
    <property type="match status" value="1"/>
</dbReference>
<evidence type="ECO:0008006" key="13">
    <source>
        <dbReference type="Google" id="ProtNLM"/>
    </source>
</evidence>
<dbReference type="OrthoDB" id="2150324at2759"/>
<evidence type="ECO:0000313" key="12">
    <source>
        <dbReference type="Proteomes" id="UP001165065"/>
    </source>
</evidence>
<evidence type="ECO:0000256" key="1">
    <source>
        <dbReference type="ARBA" id="ARBA00004141"/>
    </source>
</evidence>
<feature type="compositionally biased region" description="Basic and acidic residues" evidence="7">
    <location>
        <begin position="629"/>
        <end position="640"/>
    </location>
</feature>
<dbReference type="GO" id="GO:0005227">
    <property type="term" value="F:calcium-activated cation channel activity"/>
    <property type="evidence" value="ECO:0007669"/>
    <property type="project" value="InterPro"/>
</dbReference>
<feature type="transmembrane region" description="Helical" evidence="8">
    <location>
        <begin position="1036"/>
        <end position="1061"/>
    </location>
</feature>
<feature type="compositionally biased region" description="Basic residues" evidence="7">
    <location>
        <begin position="1420"/>
        <end position="1434"/>
    </location>
</feature>
<name>A0A9W7L5T1_9STRA</name>
<feature type="transmembrane region" description="Helical" evidence="8">
    <location>
        <begin position="995"/>
        <end position="1015"/>
    </location>
</feature>
<dbReference type="EMBL" id="BRYA01000009">
    <property type="protein sequence ID" value="GMI31624.1"/>
    <property type="molecule type" value="Genomic_DNA"/>
</dbReference>
<evidence type="ECO:0000256" key="8">
    <source>
        <dbReference type="SAM" id="Phobius"/>
    </source>
</evidence>
<dbReference type="PANTHER" id="PTHR13018">
    <property type="entry name" value="PROBABLE MEMBRANE PROTEIN DUF221-RELATED"/>
    <property type="match status" value="1"/>
</dbReference>
<feature type="transmembrane region" description="Helical" evidence="8">
    <location>
        <begin position="1150"/>
        <end position="1175"/>
    </location>
</feature>
<comment type="caution">
    <text evidence="11">The sequence shown here is derived from an EMBL/GenBank/DDBJ whole genome shotgun (WGS) entry which is preliminary data.</text>
</comment>
<evidence type="ECO:0000256" key="7">
    <source>
        <dbReference type="SAM" id="MobiDB-lite"/>
    </source>
</evidence>
<keyword evidence="4 8" id="KW-0812">Transmembrane</keyword>
<feature type="region of interest" description="Disordered" evidence="7">
    <location>
        <begin position="1405"/>
        <end position="1436"/>
    </location>
</feature>
<feature type="compositionally biased region" description="Low complexity" evidence="7">
    <location>
        <begin position="1366"/>
        <end position="1378"/>
    </location>
</feature>
<sequence>MGGWAFGWTFLVMKWSYNEMLKGIPNTGTRSLGHLGPKLRVNLDGIIFLRFHELCLKITFLLTLMSIIFVLPLNYTSDCFLTSSDPATCPKTDYEVTTVANLPSRNTDPLSGFTSPSFRPFLLTMTLYLMIIIVCRLLWLEWVACLKLRRKWYLEGDHFGNRREAEDEIDELGDCEEQRLLNKNRSNMPWLSNPEQPETAPSVELYSVLIGNLPSKPVEVVGAHREGFGSDKEKDEICNIINSIPTTEWQLAVTSAMFDRAIPGEEHYTSSVAAVSIMPDSKCLAKSWRKWYTSIGAQRRLKYVRGLLEERGYEDSEGLKEMGNKYLTDPFEAIEWHGKGMTAMYSRELAQSSAMCCPLGCSEEKIKNWSTAELIDLESELLEIVLMASHSLRKTQNTTIAKQNHLTPQNQRTPSKTEAKTRNKRNRKMSDELNLAAVFDRKDNDLELTSYGQFGHGHGHHHSVIPSSTQLKGKENAHHGRSHTMINLGSTIKPTPFKKGARDSTTLGSSVHLPSTDTKLKPRVLNLDLAPSSSYSLPNSPSDDWRHPHLSPFHHNPRPSKIFMDEMKHFDENLELDIGASPSSVNVDEKNPSIEVRESGAIKAHDNVIYHPGATHEIRIDLPPMGGSPRERTKTEDNVTTRRRRSNSVPKRIRSSASASDEGAALSHNFKRSSIFILPSPRNLNKLQKTSTLPMSPLSGQQGINSKDVLRDILKTEKSVISRLTQKEKEENKKRAPLLLNDSMASDDRNYVDYDTDDGVLEDRTPTQPAVFSLTTDGILFAQSSALSPGRARTPLANNEDAYSDNGEEHEPHVGRWNLDVQATTRKVVATTKQRFCERVRQAKDFICQRRFGFRRKFKKLVSEDFLVNGGSYAVVTFTSRQAAVTARNCNIDGRGSSRWFTMRSLPVTPLSDAAPFDLKTCRNCCRPVTLSLNVRQKKLRKYIGYFCLFIVYTLYTIPIAKIAELTTTNIDSWTGWLFGKNGFESLPLWFQNTLLGFFPALLQSIFFSVAPYLFKIISNFGSGSASLNEAERHTLKYYWGFMLLTCFTGSFLATITLNLFQFGETGDLFINSSAEEVVAKIATDLPTTSSAVWLNWILVRTLIVIPLQYLFQFNAHLFKLFRCNCCMRCSQGGGMGGPLPFRLYVDSSVVLLCALTFTIISPLVLPCTLVYFLVTTPLWRRQLILVYRPMFDAGGMRWPFLFNVVMSALYMSIFLVSLVLLLKNMYTPSIISFLSLIPSIDFHRSCIKRFKLAYSDIGLMQAGLINESNKKRGIMDPGAFDEKLYEEKEDFRKWLVDAHLSAFIPICMLDNQHLVETLTAAPAQTVYSDNMLSGGLDGKWENEGDRGDGDGGKDGSDGVEDRAGYTSESSSIVSTYSDNSDIESQQVDLEKDISRIHHRRQTLKNSIVVEEGDNEKKGKQSKRRSKDKTKKTKVPSLAVDEIEDTETPGRAEKHLHIVATKWENEKAKYEMEKGTAQRRVGKRTPTF</sequence>
<keyword evidence="5 8" id="KW-1133">Transmembrane helix</keyword>
<evidence type="ECO:0000256" key="6">
    <source>
        <dbReference type="ARBA" id="ARBA00023136"/>
    </source>
</evidence>
<keyword evidence="6 8" id="KW-0472">Membrane</keyword>
<evidence type="ECO:0000256" key="3">
    <source>
        <dbReference type="ARBA" id="ARBA00022448"/>
    </source>
</evidence>
<keyword evidence="12" id="KW-1185">Reference proteome</keyword>
<dbReference type="InterPro" id="IPR045122">
    <property type="entry name" value="Csc1-like"/>
</dbReference>
<dbReference type="GO" id="GO:0005886">
    <property type="term" value="C:plasma membrane"/>
    <property type="evidence" value="ECO:0007669"/>
    <property type="project" value="TreeGrafter"/>
</dbReference>
<comment type="subcellular location">
    <subcellularLocation>
        <location evidence="1">Membrane</location>
        <topology evidence="1">Multi-pass membrane protein</topology>
    </subcellularLocation>
</comment>
<feature type="transmembrane region" description="Helical" evidence="8">
    <location>
        <begin position="121"/>
        <end position="140"/>
    </location>
</feature>
<dbReference type="PANTHER" id="PTHR13018:SF5">
    <property type="entry name" value="RE44586P"/>
    <property type="match status" value="1"/>
</dbReference>
<comment type="similarity">
    <text evidence="2">Belongs to the CSC1 (TC 1.A.17) family.</text>
</comment>
<dbReference type="Proteomes" id="UP001165065">
    <property type="component" value="Unassembled WGS sequence"/>
</dbReference>
<accession>A0A9W7L5T1</accession>
<feature type="transmembrane region" description="Helical" evidence="8">
    <location>
        <begin position="943"/>
        <end position="964"/>
    </location>
</feature>
<keyword evidence="3" id="KW-0813">Transport</keyword>
<dbReference type="InterPro" id="IPR032880">
    <property type="entry name" value="CSC1/OSCA1-like_N"/>
</dbReference>
<evidence type="ECO:0000256" key="4">
    <source>
        <dbReference type="ARBA" id="ARBA00022692"/>
    </source>
</evidence>
<gene>
    <name evidence="11" type="ORF">TrCOL_g1870</name>
</gene>
<organism evidence="11 12">
    <name type="scientific">Triparma columacea</name>
    <dbReference type="NCBI Taxonomy" id="722753"/>
    <lineage>
        <taxon>Eukaryota</taxon>
        <taxon>Sar</taxon>
        <taxon>Stramenopiles</taxon>
        <taxon>Ochrophyta</taxon>
        <taxon>Bolidophyceae</taxon>
        <taxon>Parmales</taxon>
        <taxon>Triparmaceae</taxon>
        <taxon>Triparma</taxon>
    </lineage>
</organism>
<feature type="region of interest" description="Disordered" evidence="7">
    <location>
        <begin position="618"/>
        <end position="665"/>
    </location>
</feature>
<feature type="compositionally biased region" description="Basic residues" evidence="7">
    <location>
        <begin position="641"/>
        <end position="654"/>
    </location>
</feature>
<protein>
    <recommendedName>
        <fullName evidence="13">CSC1/OSCA1-like 7TM region domain-containing protein</fullName>
    </recommendedName>
</protein>
<evidence type="ECO:0000256" key="2">
    <source>
        <dbReference type="ARBA" id="ARBA00007779"/>
    </source>
</evidence>
<proteinExistence type="inferred from homology"/>
<feature type="transmembrane region" description="Helical" evidence="8">
    <location>
        <begin position="54"/>
        <end position="75"/>
    </location>
</feature>
<feature type="transmembrane region" description="Helical" evidence="8">
    <location>
        <begin position="1201"/>
        <end position="1223"/>
    </location>
</feature>
<dbReference type="InterPro" id="IPR003864">
    <property type="entry name" value="CSC1/OSCA1-like_7TM"/>
</dbReference>
<feature type="compositionally biased region" description="Basic and acidic residues" evidence="7">
    <location>
        <begin position="1339"/>
        <end position="1364"/>
    </location>
</feature>
<evidence type="ECO:0000256" key="5">
    <source>
        <dbReference type="ARBA" id="ARBA00022989"/>
    </source>
</evidence>
<feature type="compositionally biased region" description="Polar residues" evidence="7">
    <location>
        <begin position="399"/>
        <end position="414"/>
    </location>
</feature>
<feature type="domain" description="CSC1/OSCA1-like N-terminal transmembrane" evidence="10">
    <location>
        <begin position="43"/>
        <end position="140"/>
    </location>
</feature>
<evidence type="ECO:0000313" key="11">
    <source>
        <dbReference type="EMBL" id="GMI31624.1"/>
    </source>
</evidence>
<reference evidence="12" key="1">
    <citation type="journal article" date="2023" name="Commun. Biol.">
        <title>Genome analysis of Parmales, the sister group of diatoms, reveals the evolutionary specialization of diatoms from phago-mixotrophs to photoautotrophs.</title>
        <authorList>
            <person name="Ban H."/>
            <person name="Sato S."/>
            <person name="Yoshikawa S."/>
            <person name="Yamada K."/>
            <person name="Nakamura Y."/>
            <person name="Ichinomiya M."/>
            <person name="Sato N."/>
            <person name="Blanc-Mathieu R."/>
            <person name="Endo H."/>
            <person name="Kuwata A."/>
            <person name="Ogata H."/>
        </authorList>
    </citation>
    <scope>NUCLEOTIDE SEQUENCE [LARGE SCALE GENOMIC DNA]</scope>
</reference>
<feature type="domain" description="CSC1/OSCA1-like 7TM region" evidence="9">
    <location>
        <begin position="941"/>
        <end position="1216"/>
    </location>
</feature>
<feature type="compositionally biased region" description="Polar residues" evidence="7">
    <location>
        <begin position="503"/>
        <end position="516"/>
    </location>
</feature>
<dbReference type="Pfam" id="PF13967">
    <property type="entry name" value="RSN1_TM"/>
    <property type="match status" value="1"/>
</dbReference>
<feature type="region of interest" description="Disordered" evidence="7">
    <location>
        <begin position="1338"/>
        <end position="1386"/>
    </location>
</feature>